<dbReference type="AlphaFoldDB" id="A0AA49GR36"/>
<reference evidence="1" key="2">
    <citation type="journal article" date="2024" name="Antonie Van Leeuwenhoek">
        <title>Roseihalotalea indica gen. nov., sp. nov., a halophilic Bacteroidetes from mesopelagic Southwest Indian Ocean with higher carbohydrate metabolic potential.</title>
        <authorList>
            <person name="Chen B."/>
            <person name="Zhang M."/>
            <person name="Lin D."/>
            <person name="Ye J."/>
            <person name="Tang K."/>
        </authorList>
    </citation>
    <scope>NUCLEOTIDE SEQUENCE</scope>
    <source>
        <strain evidence="1">TK19036</strain>
    </source>
</reference>
<organism evidence="1">
    <name type="scientific">Roseihalotalea indica</name>
    <dbReference type="NCBI Taxonomy" id="2867963"/>
    <lineage>
        <taxon>Bacteria</taxon>
        <taxon>Pseudomonadati</taxon>
        <taxon>Bacteroidota</taxon>
        <taxon>Cytophagia</taxon>
        <taxon>Cytophagales</taxon>
        <taxon>Catalimonadaceae</taxon>
        <taxon>Roseihalotalea</taxon>
    </lineage>
</organism>
<gene>
    <name evidence="1" type="ORF">K4G66_09760</name>
</gene>
<evidence type="ECO:0000313" key="1">
    <source>
        <dbReference type="EMBL" id="WKN38987.1"/>
    </source>
</evidence>
<proteinExistence type="predicted"/>
<name>A0AA49GR36_9BACT</name>
<reference evidence="1" key="1">
    <citation type="journal article" date="2023" name="Comput. Struct. Biotechnol. J.">
        <title>Discovery of a novel marine Bacteroidetes with a rich repertoire of carbohydrate-active enzymes.</title>
        <authorList>
            <person name="Chen B."/>
            <person name="Liu G."/>
            <person name="Chen Q."/>
            <person name="Wang H."/>
            <person name="Liu L."/>
            <person name="Tang K."/>
        </authorList>
    </citation>
    <scope>NUCLEOTIDE SEQUENCE</scope>
    <source>
        <strain evidence="1">TK19036</strain>
    </source>
</reference>
<sequence>MKTKSTNYRQDRAFTEFVHKHLALPQVYSLLGWSPFHLRSHEKQELDLHHGIDRVFYTDEGLLVTVQERFRTSAYTKYQDVTFRYRRDRHSDAARRYSEFYKIQADYFLYGMVDRPSKNTDQLSGFCKVALLNLPPLWKKLQTGEAFIDEARTGRCHWHHDRMIIPVNHNRDRSSSFIAWDIPLIAQHWPQEILVYQRGFIP</sequence>
<dbReference type="EMBL" id="CP120682">
    <property type="protein sequence ID" value="WKN38987.1"/>
    <property type="molecule type" value="Genomic_DNA"/>
</dbReference>
<protein>
    <submittedName>
        <fullName evidence="1">Uncharacterized protein</fullName>
    </submittedName>
</protein>
<accession>A0AA49GR36</accession>